<evidence type="ECO:0008006" key="3">
    <source>
        <dbReference type="Google" id="ProtNLM"/>
    </source>
</evidence>
<evidence type="ECO:0000256" key="1">
    <source>
        <dbReference type="SAM" id="Phobius"/>
    </source>
</evidence>
<feature type="transmembrane region" description="Helical" evidence="1">
    <location>
        <begin position="90"/>
        <end position="115"/>
    </location>
</feature>
<proteinExistence type="predicted"/>
<dbReference type="InterPro" id="IPR035897">
    <property type="entry name" value="Toll_tir_struct_dom_sf"/>
</dbReference>
<keyword evidence="1" id="KW-0472">Membrane</keyword>
<protein>
    <recommendedName>
        <fullName evidence="3">TIR domain-containing protein</fullName>
    </recommendedName>
</protein>
<gene>
    <name evidence="2" type="ORF">CPEL01642_LOCUS2028</name>
</gene>
<feature type="transmembrane region" description="Helical" evidence="1">
    <location>
        <begin position="61"/>
        <end position="81"/>
    </location>
</feature>
<organism evidence="2">
    <name type="scientific">Coccolithus braarudii</name>
    <dbReference type="NCBI Taxonomy" id="221442"/>
    <lineage>
        <taxon>Eukaryota</taxon>
        <taxon>Haptista</taxon>
        <taxon>Haptophyta</taxon>
        <taxon>Prymnesiophyceae</taxon>
        <taxon>Coccolithales</taxon>
        <taxon>Coccolithaceae</taxon>
        <taxon>Coccolithus</taxon>
    </lineage>
</organism>
<dbReference type="AlphaFoldDB" id="A0A7S0L0N7"/>
<dbReference type="SUPFAM" id="SSF52200">
    <property type="entry name" value="Toll/Interleukin receptor TIR domain"/>
    <property type="match status" value="1"/>
</dbReference>
<feature type="transmembrane region" description="Helical" evidence="1">
    <location>
        <begin position="145"/>
        <end position="169"/>
    </location>
</feature>
<evidence type="ECO:0000313" key="2">
    <source>
        <dbReference type="EMBL" id="CAD8598698.1"/>
    </source>
</evidence>
<keyword evidence="1" id="KW-0812">Transmembrane</keyword>
<name>A0A7S0L0N7_9EUKA</name>
<dbReference type="EMBL" id="HBEY01004180">
    <property type="protein sequence ID" value="CAD8598698.1"/>
    <property type="molecule type" value="Transcribed_RNA"/>
</dbReference>
<reference evidence="2" key="1">
    <citation type="submission" date="2021-01" db="EMBL/GenBank/DDBJ databases">
        <authorList>
            <person name="Corre E."/>
            <person name="Pelletier E."/>
            <person name="Niang G."/>
            <person name="Scheremetjew M."/>
            <person name="Finn R."/>
            <person name="Kale V."/>
            <person name="Holt S."/>
            <person name="Cochrane G."/>
            <person name="Meng A."/>
            <person name="Brown T."/>
            <person name="Cohen L."/>
        </authorList>
    </citation>
    <scope>NUCLEOTIDE SEQUENCE</scope>
    <source>
        <strain evidence="2">PLY182g</strain>
    </source>
</reference>
<keyword evidence="1" id="KW-1133">Transmembrane helix</keyword>
<accession>A0A7S0L0N7</accession>
<dbReference type="Gene3D" id="3.40.50.10140">
    <property type="entry name" value="Toll/interleukin-1 receptor homology (TIR) domain"/>
    <property type="match status" value="1"/>
</dbReference>
<sequence length="611" mass="68489">MLLYLCRKQIQQRRMTHLVRATSFLHGEYEPFVFWWELAQLIERLLLGGFMLVLFPEERFAMFRIITALLVAVLFLVVLMFSRPYKNRQLALFSIMTQFSTFCCLLGGLCIKLFVDLEDFLYACPEQDGTLIAVRVTGFDNTLQIILSIILFTVIVLVIFVIGTFVQVAGERSVKRIRLVSTRDYPELSISKKHKWHLFLSHIWSSGQDQVATIKRQLQLLLPGVHIFLDVDDLVEIGDLEGYVDASQTILIFLSKGYFFSKNCLRELEHSTLENKPLVLVQEVDPSKGGASIQAFQEDCPSSQRAAIFYGHKPIVWHRIADYQLISLKMISSEMLLGMPSFEGKDTTELYVPGEITSEPFAFNMRTRVYVSRYNPGAEDVVTKLAKLYTPPKGGAFSYTQNMPPQMAQSLDNEKEMLASISNAKHLTSATSSDEQPKAISVIQFKPPTKLLSWLPGKIRYLAKQEQPMAAQEQELTHMLVYLCASTFDGQMGQELAQEIRFAKAFGLPVTLVHETDPARGGCEFGHFFATTPGDLVSGGLYKTIAISFPSQPHRKVGYALLAKAFGAKPGAARKKMHRTASEIGYLCSASTSQVVKESASSTSGTSSHHV</sequence>